<proteinExistence type="predicted"/>
<protein>
    <submittedName>
        <fullName evidence="2">Uncharacterized protein</fullName>
    </submittedName>
</protein>
<comment type="caution">
    <text evidence="2">The sequence shown here is derived from an EMBL/GenBank/DDBJ whole genome shotgun (WGS) entry which is preliminary data.</text>
</comment>
<gene>
    <name evidence="2" type="ORF">A2896_01400</name>
</gene>
<dbReference type="EMBL" id="MHMH01000021">
    <property type="protein sequence ID" value="OGZ23979.1"/>
    <property type="molecule type" value="Genomic_DNA"/>
</dbReference>
<evidence type="ECO:0000256" key="1">
    <source>
        <dbReference type="SAM" id="Phobius"/>
    </source>
</evidence>
<organism evidence="2 3">
    <name type="scientific">Candidatus Nealsonbacteria bacterium RIFCSPLOWO2_01_FULL_43_32</name>
    <dbReference type="NCBI Taxonomy" id="1801672"/>
    <lineage>
        <taxon>Bacteria</taxon>
        <taxon>Candidatus Nealsoniibacteriota</taxon>
    </lineage>
</organism>
<dbReference type="Proteomes" id="UP000178647">
    <property type="component" value="Unassembled WGS sequence"/>
</dbReference>
<reference evidence="2 3" key="1">
    <citation type="journal article" date="2016" name="Nat. Commun.">
        <title>Thousands of microbial genomes shed light on interconnected biogeochemical processes in an aquifer system.</title>
        <authorList>
            <person name="Anantharaman K."/>
            <person name="Brown C.T."/>
            <person name="Hug L.A."/>
            <person name="Sharon I."/>
            <person name="Castelle C.J."/>
            <person name="Probst A.J."/>
            <person name="Thomas B.C."/>
            <person name="Singh A."/>
            <person name="Wilkins M.J."/>
            <person name="Karaoz U."/>
            <person name="Brodie E.L."/>
            <person name="Williams K.H."/>
            <person name="Hubbard S.S."/>
            <person name="Banfield J.F."/>
        </authorList>
    </citation>
    <scope>NUCLEOTIDE SEQUENCE [LARGE SCALE GENOMIC DNA]</scope>
</reference>
<evidence type="ECO:0000313" key="2">
    <source>
        <dbReference type="EMBL" id="OGZ23979.1"/>
    </source>
</evidence>
<keyword evidence="1" id="KW-1133">Transmembrane helix</keyword>
<sequence length="559" mass="65851">MNKKSLLVIFGKDFPSKPKKWYRQFDEIIGPKELQNFISPGSIQQAYALSNKLSRFILPDGSRLSKLVNLQGYELWWMHYESIHYKFCLPYTQYRKLLFYLKNFERVSLFQAPWPHLFQYFLRAHDRRCTIISQFRFRNLLPVPSGVFIQCLLSLGFLLWLKITRPALMVRTSDKFDPPYDFDYRQKFIYEELRKRKIPFVEFIRSLESSMTVLGHAWRRKRPVVYSTAIIGFINSFANCFGRYSPPFSNIDPEERFWFQVSTHYLRNIRGTIWSIRVMKFILQWIGVKAAITTAGCNRTFYEVLGCKLAGIKTVGIQHGAIPRYYFVSDFMPEFDGKKPLSLDKYGLWSNWWRDYYLKYSRAFKPEQLGVSGHMRPLERKNVEEAAPSTGPVKVLFISEQLADPKEVMPYLLALLLVKDFALSLKIRPQRDGFEDWLKKNEPGILERIKVLKGDIHQAISQSRVVVGSHSTSVLEGLAQLKPLVFFWTDRWGDYFDIRTFDFQGRFFAKDPQDLIDKIRKSIDVPKEDLIKLQEQFFGNPYQNGSKWVVDQAVEFLDE</sequence>
<name>A0A1G2EDY1_9BACT</name>
<feature type="transmembrane region" description="Helical" evidence="1">
    <location>
        <begin position="140"/>
        <end position="161"/>
    </location>
</feature>
<dbReference type="AlphaFoldDB" id="A0A1G2EDY1"/>
<keyword evidence="1" id="KW-0472">Membrane</keyword>
<keyword evidence="1" id="KW-0812">Transmembrane</keyword>
<evidence type="ECO:0000313" key="3">
    <source>
        <dbReference type="Proteomes" id="UP000178647"/>
    </source>
</evidence>
<dbReference type="STRING" id="1801672.A2896_01400"/>
<accession>A0A1G2EDY1</accession>